<dbReference type="Proteomes" id="UP000731907">
    <property type="component" value="Unassembled WGS sequence"/>
</dbReference>
<reference evidence="1 2" key="1">
    <citation type="submission" date="2021-06" db="EMBL/GenBank/DDBJ databases">
        <title>Rhodobacteraceae bacterium strain HSP-20.</title>
        <authorList>
            <person name="Chen W.-M."/>
        </authorList>
    </citation>
    <scope>NUCLEOTIDE SEQUENCE [LARGE SCALE GENOMIC DNA]</scope>
    <source>
        <strain evidence="1 2">HSP-20</strain>
    </source>
</reference>
<protein>
    <submittedName>
        <fullName evidence="1">PAS-domain containing protein</fullName>
    </submittedName>
</protein>
<organism evidence="1 2">
    <name type="scientific">Paragemmobacter amnigenus</name>
    <dbReference type="NCBI Taxonomy" id="2852097"/>
    <lineage>
        <taxon>Bacteria</taxon>
        <taxon>Pseudomonadati</taxon>
        <taxon>Pseudomonadota</taxon>
        <taxon>Alphaproteobacteria</taxon>
        <taxon>Rhodobacterales</taxon>
        <taxon>Paracoccaceae</taxon>
        <taxon>Paragemmobacter</taxon>
    </lineage>
</organism>
<dbReference type="Pfam" id="PF12860">
    <property type="entry name" value="PAS_7"/>
    <property type="match status" value="1"/>
</dbReference>
<gene>
    <name evidence="1" type="ORF">GU927_008500</name>
</gene>
<evidence type="ECO:0000313" key="2">
    <source>
        <dbReference type="Proteomes" id="UP000731907"/>
    </source>
</evidence>
<accession>A0ABS6J2B0</accession>
<proteinExistence type="predicted"/>
<evidence type="ECO:0000313" key="1">
    <source>
        <dbReference type="EMBL" id="MBU9697888.1"/>
    </source>
</evidence>
<dbReference type="RefSeq" id="WP_217765569.1">
    <property type="nucleotide sequence ID" value="NZ_JAAATX020000005.1"/>
</dbReference>
<dbReference type="EMBL" id="JAAATX020000005">
    <property type="protein sequence ID" value="MBU9697888.1"/>
    <property type="molecule type" value="Genomic_DNA"/>
</dbReference>
<sequence>MVLLLFSLLGACIALLLVPPRRPTLSSRETIIARDLPIPVWWESEEGIVWTNRAYDGLVALNPQTPLFPPAASRVRLQSGDGERWFSVRRDGAVGHAFPIEAHQKPEPDARQIVQALAKAFAHLPIGLAVFDRDRHLQMFNPSLCDLTALSPEFLGRKPSMVSILDSMRNRKTVPEPKDWKSWRRQIVEMERAAATGRYEETWVLPSGRTYRVTGRPYPDGELALMIEDISVEVSRSQRYRADLDMCQAVIDMSDEAIAVFAASGQLVLSNAAYAALWGKLPDGSVRKLGIDQLVSLWRSQSAPTQLWSDLLGYVGNMGTRQPWGGEIRLVDGRLISCRITPLADGATLAGFRIQPTRLQPKAVAGSA</sequence>
<keyword evidence="2" id="KW-1185">Reference proteome</keyword>
<name>A0ABS6J2B0_9RHOB</name>
<comment type="caution">
    <text evidence="1">The sequence shown here is derived from an EMBL/GenBank/DDBJ whole genome shotgun (WGS) entry which is preliminary data.</text>
</comment>